<evidence type="ECO:0000256" key="2">
    <source>
        <dbReference type="ARBA" id="ARBA00023002"/>
    </source>
</evidence>
<feature type="domain" description="FAD dependent oxidoreductase" evidence="3">
    <location>
        <begin position="2"/>
        <end position="405"/>
    </location>
</feature>
<keyword evidence="2" id="KW-0560">Oxidoreductase</keyword>
<dbReference type="Proteomes" id="UP001501788">
    <property type="component" value="Unassembled WGS sequence"/>
</dbReference>
<evidence type="ECO:0000259" key="3">
    <source>
        <dbReference type="Pfam" id="PF01266"/>
    </source>
</evidence>
<sequence length="424" mass="45165">MKIAIVGAGIVGVATAYELAHDGHEVTVFDRHTAAAEGASFAPAGLMGPGLLHDWSHPSLTQPGQWLGLWAQVRGRQSLPDWLWRRQWRRHAQQGTSPVRAIEALARFGRERLEALTLRHGLELEAATGRLLLLRTEAELRRWEPVLQQLRDSGVVVRQIDAATAREREPGLSPEAPLALALELPDALTANCRLAAHQLRQHAQALGADFRFQTQVLALQSGTGMRPQLQLRAAPTAGQAGGGDNAAHHSFEADAVIVCAGADAAHLLRPLGLRLPLAAVAGYTVSAPLREPLHAPLGSVVDGAEQLSISRLGQRVRISGGAEMGSAPAGHHQPTVARLYRTLNHWFPGGAQLRSGVQVWRGVRPLLPDGAPVIAAGGPPGVWLNLGHGANGWALACGAARGLADQLARQPGVVDLTPFALRRF</sequence>
<proteinExistence type="inferred from homology"/>
<accession>A0ABP8L0J0</accession>
<evidence type="ECO:0000313" key="5">
    <source>
        <dbReference type="Proteomes" id="UP001501788"/>
    </source>
</evidence>
<evidence type="ECO:0000256" key="1">
    <source>
        <dbReference type="ARBA" id="ARBA00009410"/>
    </source>
</evidence>
<keyword evidence="5" id="KW-1185">Reference proteome</keyword>
<dbReference type="InterPro" id="IPR006076">
    <property type="entry name" value="FAD-dep_OxRdtase"/>
</dbReference>
<name>A0ABP8L0J0_9BURK</name>
<dbReference type="RefSeq" id="WP_345061349.1">
    <property type="nucleotide sequence ID" value="NZ_BAABEX010000007.1"/>
</dbReference>
<dbReference type="Gene3D" id="3.50.50.60">
    <property type="entry name" value="FAD/NAD(P)-binding domain"/>
    <property type="match status" value="1"/>
</dbReference>
<comment type="similarity">
    <text evidence="1">Belongs to the DadA oxidoreductase family.</text>
</comment>
<dbReference type="EMBL" id="BAABEX010000007">
    <property type="protein sequence ID" value="GAA4420339.1"/>
    <property type="molecule type" value="Genomic_DNA"/>
</dbReference>
<gene>
    <name evidence="4" type="ORF">GCM10023090_07750</name>
</gene>
<dbReference type="PANTHER" id="PTHR13847">
    <property type="entry name" value="SARCOSINE DEHYDROGENASE-RELATED"/>
    <property type="match status" value="1"/>
</dbReference>
<comment type="caution">
    <text evidence="4">The sequence shown here is derived from an EMBL/GenBank/DDBJ whole genome shotgun (WGS) entry which is preliminary data.</text>
</comment>
<reference evidence="5" key="1">
    <citation type="journal article" date="2019" name="Int. J. Syst. Evol. Microbiol.">
        <title>The Global Catalogue of Microorganisms (GCM) 10K type strain sequencing project: providing services to taxonomists for standard genome sequencing and annotation.</title>
        <authorList>
            <consortium name="The Broad Institute Genomics Platform"/>
            <consortium name="The Broad Institute Genome Sequencing Center for Infectious Disease"/>
            <person name="Wu L."/>
            <person name="Ma J."/>
        </authorList>
    </citation>
    <scope>NUCLEOTIDE SEQUENCE [LARGE SCALE GENOMIC DNA]</scope>
    <source>
        <strain evidence="5">JCM 31890</strain>
    </source>
</reference>
<dbReference type="PANTHER" id="PTHR13847:SF280">
    <property type="entry name" value="D-AMINO ACID DEHYDROGENASE"/>
    <property type="match status" value="1"/>
</dbReference>
<dbReference type="SUPFAM" id="SSF51905">
    <property type="entry name" value="FAD/NAD(P)-binding domain"/>
    <property type="match status" value="1"/>
</dbReference>
<protein>
    <submittedName>
        <fullName evidence="4">FAD-dependent oxidoreductase</fullName>
    </submittedName>
</protein>
<organism evidence="4 5">
    <name type="scientific">Acidovorax lacteus</name>
    <dbReference type="NCBI Taxonomy" id="1924988"/>
    <lineage>
        <taxon>Bacteria</taxon>
        <taxon>Pseudomonadati</taxon>
        <taxon>Pseudomonadota</taxon>
        <taxon>Betaproteobacteria</taxon>
        <taxon>Burkholderiales</taxon>
        <taxon>Comamonadaceae</taxon>
        <taxon>Acidovorax</taxon>
    </lineage>
</organism>
<evidence type="ECO:0000313" key="4">
    <source>
        <dbReference type="EMBL" id="GAA4420339.1"/>
    </source>
</evidence>
<dbReference type="InterPro" id="IPR036188">
    <property type="entry name" value="FAD/NAD-bd_sf"/>
</dbReference>
<dbReference type="Pfam" id="PF01266">
    <property type="entry name" value="DAO"/>
    <property type="match status" value="1"/>
</dbReference>
<dbReference type="Gene3D" id="3.30.9.10">
    <property type="entry name" value="D-Amino Acid Oxidase, subunit A, domain 2"/>
    <property type="match status" value="1"/>
</dbReference>